<gene>
    <name evidence="2" type="ORF">SAMN06295912_14711</name>
</gene>
<dbReference type="RefSeq" id="WP_089221262.1">
    <property type="nucleotide sequence ID" value="NZ_FZOS01000047.1"/>
</dbReference>
<evidence type="ECO:0000313" key="2">
    <source>
        <dbReference type="EMBL" id="SNT13936.1"/>
    </source>
</evidence>
<dbReference type="EMBL" id="FZOS01000047">
    <property type="protein sequence ID" value="SNT13936.1"/>
    <property type="molecule type" value="Genomic_DNA"/>
</dbReference>
<dbReference type="OrthoDB" id="7200194at2"/>
<accession>A0A239K648</accession>
<sequence>MFALAVFNEGAQAANFGIENILASVNAIPVGLPTYQQLVADAEDKARGARIGTMLAAGALAGIASTASNRGTYVRHVSGPRRSYTRVIHWRDDTPAILGATAAIAGGAMVMRGIDRKLDYTLDQLGAEILQTTTVDPGSSFGGLIVVPIPKDRGFHGQIQLTVMFNGTAYPFAFRLTPPGAPPPAPLPATALADGIPPAPPVVPQR</sequence>
<protein>
    <submittedName>
        <fullName evidence="2">Uncharacterized protein</fullName>
    </submittedName>
</protein>
<feature type="compositionally biased region" description="Pro residues" evidence="1">
    <location>
        <begin position="197"/>
        <end position="206"/>
    </location>
</feature>
<evidence type="ECO:0000256" key="1">
    <source>
        <dbReference type="SAM" id="MobiDB-lite"/>
    </source>
</evidence>
<proteinExistence type="predicted"/>
<dbReference type="AlphaFoldDB" id="A0A239K648"/>
<dbReference type="Proteomes" id="UP000198281">
    <property type="component" value="Unassembled WGS sequence"/>
</dbReference>
<keyword evidence="3" id="KW-1185">Reference proteome</keyword>
<name>A0A239K648_9SPHN</name>
<evidence type="ECO:0000313" key="3">
    <source>
        <dbReference type="Proteomes" id="UP000198281"/>
    </source>
</evidence>
<reference evidence="3" key="1">
    <citation type="submission" date="2017-06" db="EMBL/GenBank/DDBJ databases">
        <authorList>
            <person name="Varghese N."/>
            <person name="Submissions S."/>
        </authorList>
    </citation>
    <scope>NUCLEOTIDE SEQUENCE [LARGE SCALE GENOMIC DNA]</scope>
    <source>
        <strain evidence="3">LNB2</strain>
    </source>
</reference>
<organism evidence="2 3">
    <name type="scientific">Edaphosphingomonas laterariae</name>
    <dbReference type="NCBI Taxonomy" id="861865"/>
    <lineage>
        <taxon>Bacteria</taxon>
        <taxon>Pseudomonadati</taxon>
        <taxon>Pseudomonadota</taxon>
        <taxon>Alphaproteobacteria</taxon>
        <taxon>Sphingomonadales</taxon>
        <taxon>Rhizorhabdaceae</taxon>
        <taxon>Edaphosphingomonas</taxon>
    </lineage>
</organism>
<feature type="region of interest" description="Disordered" evidence="1">
    <location>
        <begin position="185"/>
        <end position="206"/>
    </location>
</feature>